<dbReference type="InterPro" id="IPR010730">
    <property type="entry name" value="HET"/>
</dbReference>
<feature type="domain" description="Heterokaryon incompatibility" evidence="2">
    <location>
        <begin position="214"/>
        <end position="364"/>
    </location>
</feature>
<feature type="region of interest" description="Disordered" evidence="1">
    <location>
        <begin position="1"/>
        <end position="30"/>
    </location>
</feature>
<comment type="caution">
    <text evidence="3">The sequence shown here is derived from an EMBL/GenBank/DDBJ whole genome shotgun (WGS) entry which is preliminary data.</text>
</comment>
<dbReference type="Pfam" id="PF06985">
    <property type="entry name" value="HET"/>
    <property type="match status" value="1"/>
</dbReference>
<keyword evidence="4" id="KW-1185">Reference proteome</keyword>
<evidence type="ECO:0000313" key="4">
    <source>
        <dbReference type="Proteomes" id="UP001321749"/>
    </source>
</evidence>
<dbReference type="EMBL" id="MU865119">
    <property type="protein sequence ID" value="KAK4457382.1"/>
    <property type="molecule type" value="Genomic_DNA"/>
</dbReference>
<accession>A0AAV9H9D1</accession>
<dbReference type="AlphaFoldDB" id="A0AAV9H9D1"/>
<evidence type="ECO:0000256" key="1">
    <source>
        <dbReference type="SAM" id="MobiDB-lite"/>
    </source>
</evidence>
<gene>
    <name evidence="3" type="ORF">QBC42DRAFT_188726</name>
</gene>
<reference evidence="3" key="1">
    <citation type="journal article" date="2023" name="Mol. Phylogenet. Evol.">
        <title>Genome-scale phylogeny and comparative genomics of the fungal order Sordariales.</title>
        <authorList>
            <person name="Hensen N."/>
            <person name="Bonometti L."/>
            <person name="Westerberg I."/>
            <person name="Brannstrom I.O."/>
            <person name="Guillou S."/>
            <person name="Cros-Aarteil S."/>
            <person name="Calhoun S."/>
            <person name="Haridas S."/>
            <person name="Kuo A."/>
            <person name="Mondo S."/>
            <person name="Pangilinan J."/>
            <person name="Riley R."/>
            <person name="LaButti K."/>
            <person name="Andreopoulos B."/>
            <person name="Lipzen A."/>
            <person name="Chen C."/>
            <person name="Yan M."/>
            <person name="Daum C."/>
            <person name="Ng V."/>
            <person name="Clum A."/>
            <person name="Steindorff A."/>
            <person name="Ohm R.A."/>
            <person name="Martin F."/>
            <person name="Silar P."/>
            <person name="Natvig D.O."/>
            <person name="Lalanne C."/>
            <person name="Gautier V."/>
            <person name="Ament-Velasquez S.L."/>
            <person name="Kruys A."/>
            <person name="Hutchinson M.I."/>
            <person name="Powell A.J."/>
            <person name="Barry K."/>
            <person name="Miller A.N."/>
            <person name="Grigoriev I.V."/>
            <person name="Debuchy R."/>
            <person name="Gladieux P."/>
            <person name="Hiltunen Thoren M."/>
            <person name="Johannesson H."/>
        </authorList>
    </citation>
    <scope>NUCLEOTIDE SEQUENCE</scope>
    <source>
        <strain evidence="3">PSN324</strain>
    </source>
</reference>
<dbReference type="Proteomes" id="UP001321749">
    <property type="component" value="Unassembled WGS sequence"/>
</dbReference>
<reference evidence="3" key="2">
    <citation type="submission" date="2023-06" db="EMBL/GenBank/DDBJ databases">
        <authorList>
            <consortium name="Lawrence Berkeley National Laboratory"/>
            <person name="Mondo S.J."/>
            <person name="Hensen N."/>
            <person name="Bonometti L."/>
            <person name="Westerberg I."/>
            <person name="Brannstrom I.O."/>
            <person name="Guillou S."/>
            <person name="Cros-Aarteil S."/>
            <person name="Calhoun S."/>
            <person name="Haridas S."/>
            <person name="Kuo A."/>
            <person name="Pangilinan J."/>
            <person name="Riley R."/>
            <person name="Labutti K."/>
            <person name="Andreopoulos B."/>
            <person name="Lipzen A."/>
            <person name="Chen C."/>
            <person name="Yanf M."/>
            <person name="Daum C."/>
            <person name="Ng V."/>
            <person name="Clum A."/>
            <person name="Steindorff A."/>
            <person name="Ohm R."/>
            <person name="Martin F."/>
            <person name="Silar P."/>
            <person name="Natvig D."/>
            <person name="Lalanne C."/>
            <person name="Gautier V."/>
            <person name="Ament-Velasquez S.L."/>
            <person name="Kruys A."/>
            <person name="Hutchinson M.I."/>
            <person name="Powell A.J."/>
            <person name="Barry K."/>
            <person name="Miller A.N."/>
            <person name="Grigoriev I.V."/>
            <person name="Debuchy R."/>
            <person name="Gladieux P."/>
            <person name="Thoren M.H."/>
            <person name="Johannesson H."/>
        </authorList>
    </citation>
    <scope>NUCLEOTIDE SEQUENCE</scope>
    <source>
        <strain evidence="3">PSN324</strain>
    </source>
</reference>
<name>A0AAV9H9D1_9PEZI</name>
<organism evidence="3 4">
    <name type="scientific">Cladorrhinum samala</name>
    <dbReference type="NCBI Taxonomy" id="585594"/>
    <lineage>
        <taxon>Eukaryota</taxon>
        <taxon>Fungi</taxon>
        <taxon>Dikarya</taxon>
        <taxon>Ascomycota</taxon>
        <taxon>Pezizomycotina</taxon>
        <taxon>Sordariomycetes</taxon>
        <taxon>Sordariomycetidae</taxon>
        <taxon>Sordariales</taxon>
        <taxon>Podosporaceae</taxon>
        <taxon>Cladorrhinum</taxon>
    </lineage>
</organism>
<sequence length="707" mass="79418">MSCGALPKKSKEGAGHHAGDASDEDRLSDTTQRTDPLCEYCQQINFSFDKYHQMSVGRRAVELGTHSRIKQSRCRFCKLLQLAHIPRNSPEGEPELATVSIDWSLLGSGGRRALHPSINVPGHYYEMNAICLAAVPNLNSDDNNTPNPTCYLRPVRNANIDLQFVDACLSACSAQHGLECNLVYDEQAFPGLDFLRLIDVNRGCIVKAPLGSRYVALSYVWGGTSCCKLTTANEPSLSQDGALKRLADDLTLPRTISDAMALVRGLAGLQFLWVDALCLIQDDVKDLAAGIAVMDDVYERAWFTIIAAGGEDASFGLPGIQPGSRSATRLSHEIKPGLHLGVDTALDSSLTRSVYNKRGWTFQEQLLSRRALFFFDDRVVFRCRQAEHSEDHADAFGCGKPTYSLISMWTKSISMENPMFDYETMLFYYSRRKLTNSGDALRAMEGLMRRFSKKMKCRFFQGLPTTAFDGFLLFSSVFKILQRHSNLPSYSWAGWSGGINYGQIGKIFGGQDQMNEWLAMKTWIIWYKRLTADNTDLVWDITREPSRPANDEKYIGYGNRQPFQHPPHVKVDASRTDPSDNILEDIQTRVLPGYPLLQFWTLAVYFRIDYQSRHAEFRGWRALIGSNLSACGSIVMDGYSENEPFFQSDGPFELILLSEVPGQTEYHVMLLQWKDGIAERRGLGSIDRDFVHLSFAPGPVWKEVLLG</sequence>
<proteinExistence type="predicted"/>
<dbReference type="PANTHER" id="PTHR33112">
    <property type="entry name" value="DOMAIN PROTEIN, PUTATIVE-RELATED"/>
    <property type="match status" value="1"/>
</dbReference>
<feature type="compositionally biased region" description="Basic and acidic residues" evidence="1">
    <location>
        <begin position="9"/>
        <end position="28"/>
    </location>
</feature>
<evidence type="ECO:0000259" key="2">
    <source>
        <dbReference type="Pfam" id="PF06985"/>
    </source>
</evidence>
<evidence type="ECO:0000313" key="3">
    <source>
        <dbReference type="EMBL" id="KAK4457382.1"/>
    </source>
</evidence>
<dbReference type="PANTHER" id="PTHR33112:SF12">
    <property type="entry name" value="HETEROKARYON INCOMPATIBILITY DOMAIN-CONTAINING PROTEIN"/>
    <property type="match status" value="1"/>
</dbReference>
<protein>
    <submittedName>
        <fullName evidence="3">Heterokaryon incompatibility protein-domain-containing protein</fullName>
    </submittedName>
</protein>